<protein>
    <submittedName>
        <fullName evidence="1">Uncharacterized protein</fullName>
    </submittedName>
</protein>
<dbReference type="EMBL" id="VEPZ02001539">
    <property type="protein sequence ID" value="KAE8668996.1"/>
    <property type="molecule type" value="Genomic_DNA"/>
</dbReference>
<sequence length="129" mass="14904">MKYVLVHPHRVGYERSFYNEFCLSALCVEHGFVSCTFKVFPRLINADGGFATYELRISYQWLDLINPAETFGDIVIDYLYVECTSAAIQALASFRKLYPEHRTEEIQNCIGRVVGFIKKMQAEDGSWFV</sequence>
<dbReference type="Gene3D" id="1.50.10.20">
    <property type="match status" value="1"/>
</dbReference>
<proteinExistence type="predicted"/>
<comment type="caution">
    <text evidence="1">The sequence shown here is derived from an EMBL/GenBank/DDBJ whole genome shotgun (WGS) entry which is preliminary data.</text>
</comment>
<keyword evidence="2" id="KW-1185">Reference proteome</keyword>
<dbReference type="PANTHER" id="PTHR11764:SF85">
    <property type="entry name" value="TERPENE CYCLASE_MUTASE FAMILY MEMBER"/>
    <property type="match status" value="1"/>
</dbReference>
<dbReference type="GO" id="GO:0005811">
    <property type="term" value="C:lipid droplet"/>
    <property type="evidence" value="ECO:0007669"/>
    <property type="project" value="InterPro"/>
</dbReference>
<dbReference type="AlphaFoldDB" id="A0A6A2Y168"/>
<gene>
    <name evidence="1" type="ORF">F3Y22_tig00112264pilonHSYRG00020</name>
</gene>
<organism evidence="1 2">
    <name type="scientific">Hibiscus syriacus</name>
    <name type="common">Rose of Sharon</name>
    <dbReference type="NCBI Taxonomy" id="106335"/>
    <lineage>
        <taxon>Eukaryota</taxon>
        <taxon>Viridiplantae</taxon>
        <taxon>Streptophyta</taxon>
        <taxon>Embryophyta</taxon>
        <taxon>Tracheophyta</taxon>
        <taxon>Spermatophyta</taxon>
        <taxon>Magnoliopsida</taxon>
        <taxon>eudicotyledons</taxon>
        <taxon>Gunneridae</taxon>
        <taxon>Pentapetalae</taxon>
        <taxon>rosids</taxon>
        <taxon>malvids</taxon>
        <taxon>Malvales</taxon>
        <taxon>Malvaceae</taxon>
        <taxon>Malvoideae</taxon>
        <taxon>Hibiscus</taxon>
    </lineage>
</organism>
<evidence type="ECO:0000313" key="2">
    <source>
        <dbReference type="Proteomes" id="UP000436088"/>
    </source>
</evidence>
<dbReference type="PANTHER" id="PTHR11764">
    <property type="entry name" value="TERPENE CYCLASE/MUTASE FAMILY MEMBER"/>
    <property type="match status" value="1"/>
</dbReference>
<dbReference type="InterPro" id="IPR018333">
    <property type="entry name" value="Squalene_cyclase"/>
</dbReference>
<dbReference type="GO" id="GO:0031559">
    <property type="term" value="F:oxidosqualene cyclase activity"/>
    <property type="evidence" value="ECO:0007669"/>
    <property type="project" value="UniProtKB-ARBA"/>
</dbReference>
<reference evidence="1" key="1">
    <citation type="submission" date="2019-09" db="EMBL/GenBank/DDBJ databases">
        <title>Draft genome information of white flower Hibiscus syriacus.</title>
        <authorList>
            <person name="Kim Y.-M."/>
        </authorList>
    </citation>
    <scope>NUCLEOTIDE SEQUENCE [LARGE SCALE GENOMIC DNA]</scope>
    <source>
        <strain evidence="1">YM2019G1</strain>
    </source>
</reference>
<dbReference type="SUPFAM" id="SSF48239">
    <property type="entry name" value="Terpenoid cyclases/Protein prenyltransferases"/>
    <property type="match status" value="1"/>
</dbReference>
<dbReference type="GO" id="GO:0016104">
    <property type="term" value="P:triterpenoid biosynthetic process"/>
    <property type="evidence" value="ECO:0007669"/>
    <property type="project" value="InterPro"/>
</dbReference>
<evidence type="ECO:0000313" key="1">
    <source>
        <dbReference type="EMBL" id="KAE8668996.1"/>
    </source>
</evidence>
<dbReference type="Proteomes" id="UP000436088">
    <property type="component" value="Unassembled WGS sequence"/>
</dbReference>
<accession>A0A6A2Y168</accession>
<name>A0A6A2Y168_HIBSY</name>
<dbReference type="InterPro" id="IPR008930">
    <property type="entry name" value="Terpenoid_cyclase/PrenylTrfase"/>
</dbReference>